<gene>
    <name evidence="5 10" type="primary">nusG</name>
    <name evidence="10" type="ORF">JF887_14535</name>
</gene>
<keyword evidence="4 5" id="KW-0804">Transcription</keyword>
<dbReference type="GO" id="GO:0005829">
    <property type="term" value="C:cytosol"/>
    <property type="evidence" value="ECO:0007669"/>
    <property type="project" value="TreeGrafter"/>
</dbReference>
<dbReference type="PRINTS" id="PR00338">
    <property type="entry name" value="NUSGTNSCPFCT"/>
</dbReference>
<dbReference type="SUPFAM" id="SSF50104">
    <property type="entry name" value="Translation proteins SH3-like domain"/>
    <property type="match status" value="1"/>
</dbReference>
<dbReference type="InterPro" id="IPR006645">
    <property type="entry name" value="NGN-like_dom"/>
</dbReference>
<dbReference type="GO" id="GO:0006354">
    <property type="term" value="P:DNA-templated transcription elongation"/>
    <property type="evidence" value="ECO:0007669"/>
    <property type="project" value="UniProtKB-UniRule"/>
</dbReference>
<comment type="function">
    <text evidence="5 7">Participates in transcription elongation, termination and antitermination.</text>
</comment>
<dbReference type="HAMAP" id="MF_00948">
    <property type="entry name" value="NusG"/>
    <property type="match status" value="1"/>
</dbReference>
<dbReference type="AlphaFoldDB" id="A0A934KT32"/>
<dbReference type="PANTHER" id="PTHR30265">
    <property type="entry name" value="RHO-INTERACTING TRANSCRIPTION TERMINATION FACTOR NUSG"/>
    <property type="match status" value="1"/>
</dbReference>
<evidence type="ECO:0000256" key="1">
    <source>
        <dbReference type="ARBA" id="ARBA00022472"/>
    </source>
</evidence>
<dbReference type="InterPro" id="IPR008991">
    <property type="entry name" value="Translation_prot_SH3-like_sf"/>
</dbReference>
<dbReference type="Gene3D" id="3.30.70.940">
    <property type="entry name" value="NusG, N-terminal domain"/>
    <property type="match status" value="1"/>
</dbReference>
<dbReference type="CDD" id="cd06091">
    <property type="entry name" value="KOW_NusG"/>
    <property type="match status" value="1"/>
</dbReference>
<dbReference type="Pfam" id="PF02357">
    <property type="entry name" value="NusG"/>
    <property type="match status" value="1"/>
</dbReference>
<dbReference type="EMBL" id="JAEKNN010000068">
    <property type="protein sequence ID" value="MBJ7610622.1"/>
    <property type="molecule type" value="Genomic_DNA"/>
</dbReference>
<dbReference type="Gene3D" id="2.30.30.30">
    <property type="match status" value="1"/>
</dbReference>
<dbReference type="InterPro" id="IPR001062">
    <property type="entry name" value="Transcrpt_antiterm_NusG"/>
</dbReference>
<keyword evidence="3 5" id="KW-0805">Transcription regulation</keyword>
<evidence type="ECO:0000256" key="6">
    <source>
        <dbReference type="NCBIfam" id="TIGR00922"/>
    </source>
</evidence>
<dbReference type="InterPro" id="IPR043425">
    <property type="entry name" value="NusG-like"/>
</dbReference>
<dbReference type="SMART" id="SM00738">
    <property type="entry name" value="NGN"/>
    <property type="match status" value="1"/>
</dbReference>
<dbReference type="FunFam" id="3.30.70.940:FF:000002">
    <property type="entry name" value="Transcription termination/antitermination protein NusG"/>
    <property type="match status" value="1"/>
</dbReference>
<comment type="caution">
    <text evidence="10">The sequence shown here is derived from an EMBL/GenBank/DDBJ whole genome shotgun (WGS) entry which is preliminary data.</text>
</comment>
<dbReference type="SMART" id="SM00739">
    <property type="entry name" value="KOW"/>
    <property type="match status" value="1"/>
</dbReference>
<keyword evidence="2 5" id="KW-0889">Transcription antitermination</keyword>
<dbReference type="PANTHER" id="PTHR30265:SF2">
    <property type="entry name" value="TRANSCRIPTION TERMINATION_ANTITERMINATION PROTEIN NUSG"/>
    <property type="match status" value="1"/>
</dbReference>
<evidence type="ECO:0000256" key="7">
    <source>
        <dbReference type="RuleBase" id="RU000538"/>
    </source>
</evidence>
<feature type="domain" description="KOW" evidence="9">
    <location>
        <begin position="128"/>
        <end position="155"/>
    </location>
</feature>
<evidence type="ECO:0000256" key="3">
    <source>
        <dbReference type="ARBA" id="ARBA00023015"/>
    </source>
</evidence>
<dbReference type="InterPro" id="IPR005824">
    <property type="entry name" value="KOW"/>
</dbReference>
<dbReference type="GO" id="GO:0031564">
    <property type="term" value="P:transcription antitermination"/>
    <property type="evidence" value="ECO:0007669"/>
    <property type="project" value="UniProtKB-UniRule"/>
</dbReference>
<name>A0A934KT32_9BACT</name>
<dbReference type="NCBIfam" id="TIGR00922">
    <property type="entry name" value="nusG"/>
    <property type="match status" value="1"/>
</dbReference>
<keyword evidence="1 5" id="KW-0806">Transcription termination</keyword>
<evidence type="ECO:0000256" key="4">
    <source>
        <dbReference type="ARBA" id="ARBA00023163"/>
    </source>
</evidence>
<dbReference type="Pfam" id="PF00467">
    <property type="entry name" value="KOW"/>
    <property type="match status" value="1"/>
</dbReference>
<sequence>MNETATTADSRWYVVHAYSGHEDKVKANLLKRVESMDMHDKIFDVLVPTEEVMEIKDGQRRKVAKRIFPGYILVNMIMSDESWYVVRNTPGVTSFVGSGNKPIPLQDHEVRGIQKQVKAEAPTKVSVEYEIGENVRVTDGPFTDFHGKVTRVDGDKGKLTVLVNMFGRETPVELDLLQVERLR</sequence>
<dbReference type="InterPro" id="IPR015869">
    <property type="entry name" value="Transcrpt_antiterm_NusG_bac_CS"/>
</dbReference>
<accession>A0A934KT32</accession>
<dbReference type="InterPro" id="IPR036735">
    <property type="entry name" value="NGN_dom_sf"/>
</dbReference>
<comment type="similarity">
    <text evidence="5 7">Belongs to the NusG family.</text>
</comment>
<feature type="domain" description="NusG-like N-terminal" evidence="8">
    <location>
        <begin position="9"/>
        <end position="117"/>
    </location>
</feature>
<dbReference type="GO" id="GO:0032784">
    <property type="term" value="P:regulation of DNA-templated transcription elongation"/>
    <property type="evidence" value="ECO:0007669"/>
    <property type="project" value="InterPro"/>
</dbReference>
<dbReference type="FunFam" id="2.30.30.30:FF:000002">
    <property type="entry name" value="Transcription termination/antitermination factor NusG"/>
    <property type="match status" value="1"/>
</dbReference>
<evidence type="ECO:0000256" key="5">
    <source>
        <dbReference type="HAMAP-Rule" id="MF_00948"/>
    </source>
</evidence>
<evidence type="ECO:0000313" key="10">
    <source>
        <dbReference type="EMBL" id="MBJ7610622.1"/>
    </source>
</evidence>
<dbReference type="InterPro" id="IPR047050">
    <property type="entry name" value="NGN"/>
</dbReference>
<reference evidence="10 11" key="1">
    <citation type="submission" date="2020-10" db="EMBL/GenBank/DDBJ databases">
        <title>Ca. Dormibacterota MAGs.</title>
        <authorList>
            <person name="Montgomery K."/>
        </authorList>
    </citation>
    <scope>NUCLEOTIDE SEQUENCE [LARGE SCALE GENOMIC DNA]</scope>
    <source>
        <strain evidence="10">Mitchell_Peninsula_5</strain>
    </source>
</reference>
<dbReference type="SUPFAM" id="SSF82679">
    <property type="entry name" value="N-utilization substance G protein NusG, N-terminal domain"/>
    <property type="match status" value="1"/>
</dbReference>
<dbReference type="GO" id="GO:0006353">
    <property type="term" value="P:DNA-templated transcription termination"/>
    <property type="evidence" value="ECO:0007669"/>
    <property type="project" value="UniProtKB-UniRule"/>
</dbReference>
<evidence type="ECO:0000256" key="2">
    <source>
        <dbReference type="ARBA" id="ARBA00022814"/>
    </source>
</evidence>
<organism evidence="10 11">
    <name type="scientific">Candidatus Amunia macphersoniae</name>
    <dbReference type="NCBI Taxonomy" id="3127014"/>
    <lineage>
        <taxon>Bacteria</taxon>
        <taxon>Bacillati</taxon>
        <taxon>Candidatus Dormiibacterota</taxon>
        <taxon>Candidatus Dormibacteria</taxon>
        <taxon>Candidatus Aeolococcales</taxon>
        <taxon>Candidatus Aeolococcaceae</taxon>
        <taxon>Candidatus Amunia</taxon>
    </lineage>
</organism>
<evidence type="ECO:0000259" key="9">
    <source>
        <dbReference type="SMART" id="SM00739"/>
    </source>
</evidence>
<evidence type="ECO:0000313" key="11">
    <source>
        <dbReference type="Proteomes" id="UP000614410"/>
    </source>
</evidence>
<evidence type="ECO:0000259" key="8">
    <source>
        <dbReference type="SMART" id="SM00738"/>
    </source>
</evidence>
<dbReference type="InterPro" id="IPR014722">
    <property type="entry name" value="Rib_uL2_dom2"/>
</dbReference>
<dbReference type="Proteomes" id="UP000614410">
    <property type="component" value="Unassembled WGS sequence"/>
</dbReference>
<proteinExistence type="inferred from homology"/>
<dbReference type="CDD" id="cd09891">
    <property type="entry name" value="NGN_Bact_1"/>
    <property type="match status" value="1"/>
</dbReference>
<protein>
    <recommendedName>
        <fullName evidence="5 6">Transcription termination/antitermination protein NusG</fullName>
    </recommendedName>
</protein>
<dbReference type="PROSITE" id="PS01014">
    <property type="entry name" value="NUSG"/>
    <property type="match status" value="1"/>
</dbReference>